<dbReference type="EMBL" id="FRAD01000004">
    <property type="protein sequence ID" value="SHJ56893.1"/>
    <property type="molecule type" value="Genomic_DNA"/>
</dbReference>
<dbReference type="SUPFAM" id="SSF55469">
    <property type="entry name" value="FMN-dependent nitroreductase-like"/>
    <property type="match status" value="1"/>
</dbReference>
<dbReference type="Pfam" id="PF00881">
    <property type="entry name" value="Nitroreductase"/>
    <property type="match status" value="1"/>
</dbReference>
<reference evidence="2 3" key="1">
    <citation type="submission" date="2016-11" db="EMBL/GenBank/DDBJ databases">
        <authorList>
            <person name="Jaros S."/>
            <person name="Januszkiewicz K."/>
            <person name="Wedrychowicz H."/>
        </authorList>
    </citation>
    <scope>NUCLEOTIDE SEQUENCE [LARGE SCALE GENOMIC DNA]</scope>
    <source>
        <strain evidence="2 3">DSM 3090</strain>
    </source>
</reference>
<protein>
    <submittedName>
        <fullName evidence="2">Nitroreductase</fullName>
    </submittedName>
</protein>
<gene>
    <name evidence="2" type="ORF">SAMN02745248_00426</name>
</gene>
<dbReference type="CDD" id="cd02136">
    <property type="entry name" value="PnbA_NfnB-like"/>
    <property type="match status" value="1"/>
</dbReference>
<accession>A0A1M6KD50</accession>
<sequence>MNKILENIMKRKSCRAFTEEPVSKQAIEEILTAAIYAPTGMNKQSWQFTVVQDREKIQHLAGTMKAALGMTKEYNMYNPPVIILVSNEKDNTNGLADCACAMENMMLMATELNLGSCWINQLKTICDREEIREILNSFHIPENHVVWATLSLGHAAVELQDKERNENAIVYVK</sequence>
<dbReference type="AlphaFoldDB" id="A0A1M6KD50"/>
<dbReference type="STRING" id="1121331.SAMN02745248_00426"/>
<dbReference type="Gene3D" id="3.40.109.10">
    <property type="entry name" value="NADH Oxidase"/>
    <property type="match status" value="1"/>
</dbReference>
<evidence type="ECO:0000313" key="2">
    <source>
        <dbReference type="EMBL" id="SHJ56893.1"/>
    </source>
</evidence>
<dbReference type="OrthoDB" id="9783470at2"/>
<evidence type="ECO:0000313" key="3">
    <source>
        <dbReference type="Proteomes" id="UP000183952"/>
    </source>
</evidence>
<dbReference type="InterPro" id="IPR029479">
    <property type="entry name" value="Nitroreductase"/>
</dbReference>
<name>A0A1M6KD50_9CLOT</name>
<dbReference type="PANTHER" id="PTHR23026">
    <property type="entry name" value="NADPH NITROREDUCTASE"/>
    <property type="match status" value="1"/>
</dbReference>
<organism evidence="2 3">
    <name type="scientific">Hathewaya proteolytica DSM 3090</name>
    <dbReference type="NCBI Taxonomy" id="1121331"/>
    <lineage>
        <taxon>Bacteria</taxon>
        <taxon>Bacillati</taxon>
        <taxon>Bacillota</taxon>
        <taxon>Clostridia</taxon>
        <taxon>Eubacteriales</taxon>
        <taxon>Clostridiaceae</taxon>
        <taxon>Hathewaya</taxon>
    </lineage>
</organism>
<dbReference type="RefSeq" id="WP_072901800.1">
    <property type="nucleotide sequence ID" value="NZ_FRAD01000004.1"/>
</dbReference>
<proteinExistence type="predicted"/>
<dbReference type="InterPro" id="IPR050627">
    <property type="entry name" value="Nitroreductase/BluB"/>
</dbReference>
<keyword evidence="3" id="KW-1185">Reference proteome</keyword>
<dbReference type="Proteomes" id="UP000183952">
    <property type="component" value="Unassembled WGS sequence"/>
</dbReference>
<feature type="domain" description="Nitroreductase" evidence="1">
    <location>
        <begin position="8"/>
        <end position="154"/>
    </location>
</feature>
<dbReference type="PANTHER" id="PTHR23026:SF123">
    <property type="entry name" value="NAD(P)H NITROREDUCTASE RV3131-RELATED"/>
    <property type="match status" value="1"/>
</dbReference>
<dbReference type="GO" id="GO:0016491">
    <property type="term" value="F:oxidoreductase activity"/>
    <property type="evidence" value="ECO:0007669"/>
    <property type="project" value="InterPro"/>
</dbReference>
<evidence type="ECO:0000259" key="1">
    <source>
        <dbReference type="Pfam" id="PF00881"/>
    </source>
</evidence>
<dbReference type="InterPro" id="IPR000415">
    <property type="entry name" value="Nitroreductase-like"/>
</dbReference>